<dbReference type="SUPFAM" id="SSF55874">
    <property type="entry name" value="ATPase domain of HSP90 chaperone/DNA topoisomerase II/histidine kinase"/>
    <property type="match status" value="1"/>
</dbReference>
<gene>
    <name evidence="3" type="ORF">A1359_12065</name>
</gene>
<dbReference type="OrthoDB" id="2514702at2"/>
<dbReference type="PANTHER" id="PTHR34220:SF7">
    <property type="entry name" value="SENSOR HISTIDINE KINASE YPDA"/>
    <property type="match status" value="1"/>
</dbReference>
<feature type="transmembrane region" description="Helical" evidence="1">
    <location>
        <begin position="26"/>
        <end position="43"/>
    </location>
</feature>
<name>A0A177N6L0_9GAMM</name>
<dbReference type="InterPro" id="IPR050640">
    <property type="entry name" value="Bact_2-comp_sensor_kinase"/>
</dbReference>
<dbReference type="AlphaFoldDB" id="A0A177N6L0"/>
<evidence type="ECO:0000313" key="3">
    <source>
        <dbReference type="EMBL" id="OAI13668.1"/>
    </source>
</evidence>
<dbReference type="InterPro" id="IPR010559">
    <property type="entry name" value="Sig_transdc_His_kin_internal"/>
</dbReference>
<proteinExistence type="predicted"/>
<dbReference type="InterPro" id="IPR036890">
    <property type="entry name" value="HATPase_C_sf"/>
</dbReference>
<accession>A0A177N6L0</accession>
<protein>
    <submittedName>
        <fullName evidence="3">Regulator of cell autolysis</fullName>
    </submittedName>
</protein>
<feature type="transmembrane region" description="Helical" evidence="1">
    <location>
        <begin position="85"/>
        <end position="102"/>
    </location>
</feature>
<dbReference type="Gene3D" id="3.30.565.10">
    <property type="entry name" value="Histidine kinase-like ATPase, C-terminal domain"/>
    <property type="match status" value="1"/>
</dbReference>
<dbReference type="EMBL" id="LUUI01000117">
    <property type="protein sequence ID" value="OAI13668.1"/>
    <property type="molecule type" value="Genomic_DNA"/>
</dbReference>
<evidence type="ECO:0000259" key="2">
    <source>
        <dbReference type="Pfam" id="PF06580"/>
    </source>
</evidence>
<organism evidence="3 4">
    <name type="scientific">Methylomonas lenta</name>
    <dbReference type="NCBI Taxonomy" id="980561"/>
    <lineage>
        <taxon>Bacteria</taxon>
        <taxon>Pseudomonadati</taxon>
        <taxon>Pseudomonadota</taxon>
        <taxon>Gammaproteobacteria</taxon>
        <taxon>Methylococcales</taxon>
        <taxon>Methylococcaceae</taxon>
        <taxon>Methylomonas</taxon>
    </lineage>
</organism>
<dbReference type="PANTHER" id="PTHR34220">
    <property type="entry name" value="SENSOR HISTIDINE KINASE YPDA"/>
    <property type="match status" value="1"/>
</dbReference>
<keyword evidence="1" id="KW-0472">Membrane</keyword>
<feature type="transmembrane region" description="Helical" evidence="1">
    <location>
        <begin position="55"/>
        <end position="73"/>
    </location>
</feature>
<feature type="domain" description="Signal transduction histidine kinase internal region" evidence="2">
    <location>
        <begin position="167"/>
        <end position="246"/>
    </location>
</feature>
<sequence>MNTANTFSEDTTGTCGIMQAALRLNVLYWLCMFVADSILGYFINIDPVESAPLKVVLFGISGGMTYLMARLLIRLRHRLSFLQKALLCFLMAAITAPIYTAIDFINYTICQYPKVVDFDPTYSGYTLIEGASMLFGWSCLFVAVLDNFELVERQRLLEIARKEALTAQLQALRYQINPHFLFNTLNSIAGLIEEGAATRAERMVLSLSTFMRTTLALDPMHDVSLADEIALQEEYLEIERERFADRMSFKISVPDDLKSALVPSLILQPLIENSIKHGVGATVGPVEVTLRAYREDNRLHVIVENDMPRDDASANSRPGIGVGLRNVDERLRVRFQDAAGFLAGRISPSRYRAALILPWRTA</sequence>
<evidence type="ECO:0000313" key="4">
    <source>
        <dbReference type="Proteomes" id="UP000078476"/>
    </source>
</evidence>
<dbReference type="GO" id="GO:0016020">
    <property type="term" value="C:membrane"/>
    <property type="evidence" value="ECO:0007669"/>
    <property type="project" value="InterPro"/>
</dbReference>
<keyword evidence="1" id="KW-1133">Transmembrane helix</keyword>
<dbReference type="RefSeq" id="WP_066984160.1">
    <property type="nucleotide sequence ID" value="NZ_LUUI01000117.1"/>
</dbReference>
<dbReference type="GO" id="GO:0000155">
    <property type="term" value="F:phosphorelay sensor kinase activity"/>
    <property type="evidence" value="ECO:0007669"/>
    <property type="project" value="InterPro"/>
</dbReference>
<keyword evidence="1" id="KW-0812">Transmembrane</keyword>
<reference evidence="3 4" key="1">
    <citation type="submission" date="2016-03" db="EMBL/GenBank/DDBJ databases">
        <authorList>
            <person name="Ploux O."/>
        </authorList>
    </citation>
    <scope>NUCLEOTIDE SEQUENCE [LARGE SCALE GENOMIC DNA]</scope>
    <source>
        <strain evidence="3 4">R-45370</strain>
    </source>
</reference>
<dbReference type="Pfam" id="PF06580">
    <property type="entry name" value="His_kinase"/>
    <property type="match status" value="1"/>
</dbReference>
<evidence type="ECO:0000256" key="1">
    <source>
        <dbReference type="SAM" id="Phobius"/>
    </source>
</evidence>
<feature type="transmembrane region" description="Helical" evidence="1">
    <location>
        <begin position="122"/>
        <end position="145"/>
    </location>
</feature>
<dbReference type="Proteomes" id="UP000078476">
    <property type="component" value="Unassembled WGS sequence"/>
</dbReference>
<dbReference type="STRING" id="980561.A1359_12065"/>
<keyword evidence="4" id="KW-1185">Reference proteome</keyword>
<comment type="caution">
    <text evidence="3">The sequence shown here is derived from an EMBL/GenBank/DDBJ whole genome shotgun (WGS) entry which is preliminary data.</text>
</comment>